<dbReference type="InterPro" id="IPR002108">
    <property type="entry name" value="ADF-H"/>
</dbReference>
<dbReference type="Pfam" id="PF00241">
    <property type="entry name" value="Cofilin_ADF"/>
    <property type="match status" value="1"/>
</dbReference>
<dbReference type="FunCoup" id="A0A1X7TW37">
    <property type="interactions" value="815"/>
</dbReference>
<feature type="domain" description="ADF-H" evidence="1">
    <location>
        <begin position="1"/>
        <end position="124"/>
    </location>
</feature>
<protein>
    <recommendedName>
        <fullName evidence="1">ADF-H domain-containing protein</fullName>
    </recommendedName>
</protein>
<dbReference type="SUPFAM" id="SSF55753">
    <property type="entry name" value="Actin depolymerizing proteins"/>
    <property type="match status" value="1"/>
</dbReference>
<proteinExistence type="predicted"/>
<dbReference type="InterPro" id="IPR029006">
    <property type="entry name" value="ADF-H/Gelsolin-like_dom_sf"/>
</dbReference>
<dbReference type="InParanoid" id="A0A1X7TW37"/>
<dbReference type="PROSITE" id="PS51263">
    <property type="entry name" value="ADF_H"/>
    <property type="match status" value="1"/>
</dbReference>
<organism evidence="2">
    <name type="scientific">Amphimedon queenslandica</name>
    <name type="common">Sponge</name>
    <dbReference type="NCBI Taxonomy" id="400682"/>
    <lineage>
        <taxon>Eukaryota</taxon>
        <taxon>Metazoa</taxon>
        <taxon>Porifera</taxon>
        <taxon>Demospongiae</taxon>
        <taxon>Heteroscleromorpha</taxon>
        <taxon>Haplosclerida</taxon>
        <taxon>Niphatidae</taxon>
        <taxon>Amphimedon</taxon>
    </lineage>
</organism>
<reference evidence="2" key="1">
    <citation type="submission" date="2017-05" db="UniProtKB">
        <authorList>
            <consortium name="EnsemblMetazoa"/>
        </authorList>
    </citation>
    <scope>IDENTIFICATION</scope>
</reference>
<evidence type="ECO:0000313" key="2">
    <source>
        <dbReference type="EnsemblMetazoa" id="Aqu2.1.19538_001"/>
    </source>
</evidence>
<dbReference type="GO" id="GO:0003779">
    <property type="term" value="F:actin binding"/>
    <property type="evidence" value="ECO:0007669"/>
    <property type="project" value="InterPro"/>
</dbReference>
<dbReference type="OrthoDB" id="5950607at2759"/>
<dbReference type="Gene3D" id="3.40.20.10">
    <property type="entry name" value="Severin"/>
    <property type="match status" value="2"/>
</dbReference>
<evidence type="ECO:0000259" key="1">
    <source>
        <dbReference type="PROSITE" id="PS51263"/>
    </source>
</evidence>
<sequence length="127" mass="14609">MAEIKVSPDVKAMFDSINLNSAKKWAFFEIDRTSNTVVLTQSGERRAIETREEDKKIFEEEVKAKLRDDQPLYILTSDNGQITDNMIYLSVKDEVKKSFYGVSTEFQLNDTGDADYDDLADKIERKV</sequence>
<dbReference type="EnsemblMetazoa" id="Aqu2.1.19538_001">
    <property type="protein sequence ID" value="Aqu2.1.19538_001"/>
    <property type="gene ID" value="Aqu2.1.19538"/>
</dbReference>
<accession>A0A1X7TW37</accession>
<name>A0A1X7TW37_AMPQE</name>
<dbReference type="AlphaFoldDB" id="A0A1X7TW37"/>